<dbReference type="InterPro" id="IPR054098">
    <property type="entry name" value="NGO1945-like_C"/>
</dbReference>
<evidence type="ECO:0000259" key="2">
    <source>
        <dbReference type="Pfam" id="PF22106"/>
    </source>
</evidence>
<accession>A0A7H0FXK9</accession>
<protein>
    <submittedName>
        <fullName evidence="3">Putative DNA-binding domain-containing protein</fullName>
    </submittedName>
</protein>
<feature type="domain" description="Putative DNA-binding" evidence="1">
    <location>
        <begin position="22"/>
        <end position="107"/>
    </location>
</feature>
<dbReference type="EMBL" id="CP060820">
    <property type="protein sequence ID" value="QNP40775.1"/>
    <property type="molecule type" value="Genomic_DNA"/>
</dbReference>
<organism evidence="3 4">
    <name type="scientific">Agrilutibacter terrestris</name>
    <dbReference type="NCBI Taxonomy" id="2865112"/>
    <lineage>
        <taxon>Bacteria</taxon>
        <taxon>Pseudomonadati</taxon>
        <taxon>Pseudomonadota</taxon>
        <taxon>Gammaproteobacteria</taxon>
        <taxon>Lysobacterales</taxon>
        <taxon>Lysobacteraceae</taxon>
        <taxon>Agrilutibacter</taxon>
    </lineage>
</organism>
<evidence type="ECO:0000313" key="4">
    <source>
        <dbReference type="Proteomes" id="UP000516018"/>
    </source>
</evidence>
<sequence>MPTVHDCWSRAVQPDIATLREQQFTLARHLRDPDAHAPPPGIEPRRLRVYRELFFNNIDSLLASGFPVIRETLGDKRWKELVQAFYGGYRSLTPLFTQIASEFVDFLETHANTLGMPPWATELAHYEWVEQALFVSDAQPPAHDPDGDLLLGVPILSPLAMPLIYRWPVAEIGPANIPDEPPAEWTTLLVHRDAGHQVRFARIAPLAYYLLASLQTTQRTGREHLAALAADTGIDPTQMQANGLELLRQLNSQGVVLGTLAVDQR</sequence>
<dbReference type="Pfam" id="PF22106">
    <property type="entry name" value="NGO1945_C"/>
    <property type="match status" value="1"/>
</dbReference>
<proteinExistence type="predicted"/>
<name>A0A7H0FXK9_9GAMM</name>
<keyword evidence="3" id="KW-0238">DNA-binding</keyword>
<dbReference type="GO" id="GO:0003677">
    <property type="term" value="F:DNA binding"/>
    <property type="evidence" value="ECO:0007669"/>
    <property type="project" value="UniProtKB-KW"/>
</dbReference>
<dbReference type="KEGG" id="lsx:H8B22_00450"/>
<dbReference type="AlphaFoldDB" id="A0A7H0FXK9"/>
<evidence type="ECO:0000313" key="3">
    <source>
        <dbReference type="EMBL" id="QNP40775.1"/>
    </source>
</evidence>
<dbReference type="InterPro" id="IPR018640">
    <property type="entry name" value="DUF2063"/>
</dbReference>
<reference evidence="3 4" key="1">
    <citation type="submission" date="2020-08" db="EMBL/GenBank/DDBJ databases">
        <title>Lysobacter sp. II4 sp. nov., isolated from soil.</title>
        <authorList>
            <person name="Woo C.Y."/>
            <person name="Kim J."/>
        </authorList>
    </citation>
    <scope>NUCLEOTIDE SEQUENCE [LARGE SCALE GENOMIC DNA]</scope>
    <source>
        <strain evidence="3 4">II4</strain>
    </source>
</reference>
<evidence type="ECO:0000259" key="1">
    <source>
        <dbReference type="Pfam" id="PF09836"/>
    </source>
</evidence>
<dbReference type="Pfam" id="PF09836">
    <property type="entry name" value="DUF2063"/>
    <property type="match status" value="1"/>
</dbReference>
<dbReference type="Gene3D" id="1.10.150.690">
    <property type="entry name" value="DUF2063"/>
    <property type="match status" value="1"/>
</dbReference>
<gene>
    <name evidence="3" type="ORF">H8B22_00450</name>
</gene>
<dbReference type="Gene3D" id="3.90.930.50">
    <property type="match status" value="1"/>
</dbReference>
<feature type="domain" description="NGO1945-like C-terminal" evidence="2">
    <location>
        <begin position="157"/>
        <end position="250"/>
    </location>
</feature>
<dbReference type="InterPro" id="IPR044922">
    <property type="entry name" value="DUF2063_N_sf"/>
</dbReference>
<keyword evidence="4" id="KW-1185">Reference proteome</keyword>
<dbReference type="Proteomes" id="UP000516018">
    <property type="component" value="Chromosome"/>
</dbReference>